<feature type="region of interest" description="Disordered" evidence="1">
    <location>
        <begin position="1"/>
        <end position="44"/>
    </location>
</feature>
<proteinExistence type="predicted"/>
<dbReference type="RefSeq" id="WP_114485003.1">
    <property type="nucleotide sequence ID" value="NZ_CBCSHM010000005.1"/>
</dbReference>
<dbReference type="Pfam" id="PF00583">
    <property type="entry name" value="Acetyltransf_1"/>
    <property type="match status" value="1"/>
</dbReference>
<gene>
    <name evidence="3" type="ORF">DU506_00530</name>
</gene>
<dbReference type="InterPro" id="IPR000182">
    <property type="entry name" value="GNAT_dom"/>
</dbReference>
<sequence>MSLPFDGGKTRTPAGEQPHAGLETAPAGERPPLERLSPQGLSASLREQYPGLKLDLGGSKEVITLGRIVIPEDQRNQGLGTAVMATVMAWADQQGKTLALSPTTDFGGSKARLKAFYQGLGFIENKGRHKDYAISETLYRRPGTGVLGH</sequence>
<accession>A0A368U9P8</accession>
<feature type="domain" description="N-acetyltransferase" evidence="2">
    <location>
        <begin position="1"/>
        <end position="144"/>
    </location>
</feature>
<evidence type="ECO:0000313" key="4">
    <source>
        <dbReference type="Proteomes" id="UP000253204"/>
    </source>
</evidence>
<dbReference type="Proteomes" id="UP000253204">
    <property type="component" value="Unassembled WGS sequence"/>
</dbReference>
<evidence type="ECO:0000313" key="3">
    <source>
        <dbReference type="EMBL" id="RCV93675.1"/>
    </source>
</evidence>
<organism evidence="3 4">
    <name type="scientific">Vreelandella rituensis</name>
    <dbReference type="NCBI Taxonomy" id="2282306"/>
    <lineage>
        <taxon>Bacteria</taxon>
        <taxon>Pseudomonadati</taxon>
        <taxon>Pseudomonadota</taxon>
        <taxon>Gammaproteobacteria</taxon>
        <taxon>Oceanospirillales</taxon>
        <taxon>Halomonadaceae</taxon>
        <taxon>Vreelandella</taxon>
    </lineage>
</organism>
<dbReference type="CDD" id="cd04301">
    <property type="entry name" value="NAT_SF"/>
    <property type="match status" value="1"/>
</dbReference>
<name>A0A368U9P8_9GAMM</name>
<dbReference type="OrthoDB" id="343736at2"/>
<comment type="caution">
    <text evidence="3">The sequence shown here is derived from an EMBL/GenBank/DDBJ whole genome shotgun (WGS) entry which is preliminary data.</text>
</comment>
<dbReference type="SUPFAM" id="SSF55729">
    <property type="entry name" value="Acyl-CoA N-acyltransferases (Nat)"/>
    <property type="match status" value="1"/>
</dbReference>
<dbReference type="InterPro" id="IPR016181">
    <property type="entry name" value="Acyl_CoA_acyltransferase"/>
</dbReference>
<keyword evidence="4" id="KW-1185">Reference proteome</keyword>
<evidence type="ECO:0000259" key="2">
    <source>
        <dbReference type="PROSITE" id="PS51186"/>
    </source>
</evidence>
<dbReference type="GO" id="GO:0016747">
    <property type="term" value="F:acyltransferase activity, transferring groups other than amino-acyl groups"/>
    <property type="evidence" value="ECO:0007669"/>
    <property type="project" value="InterPro"/>
</dbReference>
<dbReference type="PROSITE" id="PS51186">
    <property type="entry name" value="GNAT"/>
    <property type="match status" value="1"/>
</dbReference>
<dbReference type="EMBL" id="QPIJ01000001">
    <property type="protein sequence ID" value="RCV93675.1"/>
    <property type="molecule type" value="Genomic_DNA"/>
</dbReference>
<evidence type="ECO:0000256" key="1">
    <source>
        <dbReference type="SAM" id="MobiDB-lite"/>
    </source>
</evidence>
<dbReference type="AlphaFoldDB" id="A0A368U9P8"/>
<dbReference type="Gene3D" id="3.40.630.30">
    <property type="match status" value="1"/>
</dbReference>
<protein>
    <submittedName>
        <fullName evidence="3">GNAT family N-acetyltransferase</fullName>
    </submittedName>
</protein>
<keyword evidence="3" id="KW-0808">Transferase</keyword>
<reference evidence="3 4" key="1">
    <citation type="submission" date="2018-07" db="EMBL/GenBank/DDBJ databases">
        <title>Halomonas rutogse sp. nov., isolated from Lake TangqianCo on Tibetan Plateau.</title>
        <authorList>
            <person name="Lu H."/>
            <person name="Xing P."/>
            <person name="Wu Q."/>
        </authorList>
    </citation>
    <scope>NUCLEOTIDE SEQUENCE [LARGE SCALE GENOMIC DNA]</scope>
    <source>
        <strain evidence="3 4">TQ8S</strain>
    </source>
</reference>